<dbReference type="SUPFAM" id="SSF56935">
    <property type="entry name" value="Porins"/>
    <property type="match status" value="1"/>
</dbReference>
<dbReference type="InterPro" id="IPR036942">
    <property type="entry name" value="Beta-barrel_TonB_sf"/>
</dbReference>
<dbReference type="InterPro" id="IPR039426">
    <property type="entry name" value="TonB-dep_rcpt-like"/>
</dbReference>
<dbReference type="Pfam" id="PF13715">
    <property type="entry name" value="CarbopepD_reg_2"/>
    <property type="match status" value="1"/>
</dbReference>
<dbReference type="RefSeq" id="WP_074604744.1">
    <property type="nucleotide sequence ID" value="NZ_FNGY01000001.1"/>
</dbReference>
<evidence type="ECO:0000256" key="6">
    <source>
        <dbReference type="ARBA" id="ARBA00023237"/>
    </source>
</evidence>
<dbReference type="AlphaFoldDB" id="A0A1G9L2L8"/>
<keyword evidence="5 7" id="KW-0472">Membrane</keyword>
<dbReference type="NCBIfam" id="TIGR04057">
    <property type="entry name" value="SusC_RagA_signa"/>
    <property type="match status" value="1"/>
</dbReference>
<evidence type="ECO:0000256" key="7">
    <source>
        <dbReference type="PROSITE-ProRule" id="PRU01360"/>
    </source>
</evidence>
<keyword evidence="4 7" id="KW-0812">Transmembrane</keyword>
<dbReference type="InterPro" id="IPR008969">
    <property type="entry name" value="CarboxyPept-like_regulatory"/>
</dbReference>
<organism evidence="10 11">
    <name type="scientific">Pedobacter steynii</name>
    <dbReference type="NCBI Taxonomy" id="430522"/>
    <lineage>
        <taxon>Bacteria</taxon>
        <taxon>Pseudomonadati</taxon>
        <taxon>Bacteroidota</taxon>
        <taxon>Sphingobacteriia</taxon>
        <taxon>Sphingobacteriales</taxon>
        <taxon>Sphingobacteriaceae</taxon>
        <taxon>Pedobacter</taxon>
    </lineage>
</organism>
<keyword evidence="3 7" id="KW-1134">Transmembrane beta strand</keyword>
<evidence type="ECO:0000256" key="8">
    <source>
        <dbReference type="SAM" id="SignalP"/>
    </source>
</evidence>
<feature type="domain" description="TonB-dependent receptor plug" evidence="9">
    <location>
        <begin position="116"/>
        <end position="234"/>
    </location>
</feature>
<gene>
    <name evidence="10" type="ORF">SAMN05421820_101746</name>
</gene>
<dbReference type="PROSITE" id="PS52016">
    <property type="entry name" value="TONB_DEPENDENT_REC_3"/>
    <property type="match status" value="1"/>
</dbReference>
<evidence type="ECO:0000313" key="10">
    <source>
        <dbReference type="EMBL" id="SDL56248.1"/>
    </source>
</evidence>
<evidence type="ECO:0000256" key="2">
    <source>
        <dbReference type="ARBA" id="ARBA00022448"/>
    </source>
</evidence>
<evidence type="ECO:0000313" key="11">
    <source>
        <dbReference type="Proteomes" id="UP000183200"/>
    </source>
</evidence>
<dbReference type="InterPro" id="IPR037066">
    <property type="entry name" value="Plug_dom_sf"/>
</dbReference>
<evidence type="ECO:0000256" key="3">
    <source>
        <dbReference type="ARBA" id="ARBA00022452"/>
    </source>
</evidence>
<evidence type="ECO:0000256" key="4">
    <source>
        <dbReference type="ARBA" id="ARBA00022692"/>
    </source>
</evidence>
<dbReference type="Gene3D" id="2.60.40.1120">
    <property type="entry name" value="Carboxypeptidase-like, regulatory domain"/>
    <property type="match status" value="1"/>
</dbReference>
<evidence type="ECO:0000256" key="1">
    <source>
        <dbReference type="ARBA" id="ARBA00004571"/>
    </source>
</evidence>
<dbReference type="GO" id="GO:0009279">
    <property type="term" value="C:cell outer membrane"/>
    <property type="evidence" value="ECO:0007669"/>
    <property type="project" value="UniProtKB-SubCell"/>
</dbReference>
<protein>
    <submittedName>
        <fullName evidence="10">Iron complex outermembrane recepter protein</fullName>
    </submittedName>
</protein>
<keyword evidence="2 7" id="KW-0813">Transport</keyword>
<keyword evidence="6 7" id="KW-0998">Cell outer membrane</keyword>
<feature type="signal peptide" evidence="8">
    <location>
        <begin position="1"/>
        <end position="23"/>
    </location>
</feature>
<dbReference type="SUPFAM" id="SSF49464">
    <property type="entry name" value="Carboxypeptidase regulatory domain-like"/>
    <property type="match status" value="1"/>
</dbReference>
<dbReference type="InterPro" id="IPR023996">
    <property type="entry name" value="TonB-dep_OMP_SusC/RagA"/>
</dbReference>
<name>A0A1G9L2L8_9SPHI</name>
<sequence length="1134" mass="124702">MKPLYIKCFSILLLCFLALSTFAQNTIKGKITDQSGQPIPGVSVTEKGTRNGTSSDANGAFSINVKQGSTLIFSSVGLIPKEVIVGALSTVNVTLNEDAQSLGEVVVTALGIKKEKRNLGYAITEIKGSDLSSTNEVNPINALQGKATGVSIDQSAGGLAGNARILIRGNSTFGTNNQPIFVVDGVIIDNDVSTGGRDFGNDIKNLNMDDFESVSILKGSSAAALYGLRAINGVVLITTKKGKLNKGLGISVSQSFNIQQPYRGPDFQNEFGGGTVGNFFTDTRDPGYKTGQDWDTKVFPTNASGQPYIDPQKNRELENWGPRFANQQVLNYDGTMTTYKAVPNNYLDAFQTGKGYLTNIAIDGGTEKATFRFSYSRNQSEGFNLRNKLNKNAFSLRSTYKINDAISVDAGVDYSALRGENPPNLGLNNYIWIFPRNYDTKYWMQQAKYTSSLGGVPKVYDAAETNFVPGADYWFRLFENNYYQNEQMVRGRLTINAKLKDWVSVQAEGNFINLNTKNESKELGQGYNFTGSDNTSGGRYQLIQKNKQSYFLKMMAMFNKEITKDFSFNGFVGGEIQGYTQTVSDAQTDGGLVFPANYFLDNSRKPQISTGGTGARKTFNSIYASADFSYKNQLYLQATYRGDWSSALVYTNATGNPFFSYPAVSLSWIFSETFKMPQWFSFGKLRANLTVLGGDVDAFVINPGYRLTGFSTAGGNNNPMLTYLVDANGQSFAVDKNIKPLRKIGKEIGAELKFFKNRLGLDATYYIDNNKNQGTYIPAAPETGVNNILVNAGNIQNSGIELSLTGTPVKNNNFEWNTTLTYSRNRNKIIELYGDIDYYALQNEGDANNDQIPFAKVGGAYGIIRTKIHSKSFQATDANGNPVASPNNGKTVLAWRSDARAGFPQRSNQWQDVGDINAKFRGSIDNTFRYKGFSLNILVDAKIGGDMVVTSQRYGTHTGIFENSLQGRDKDHGGIVWTSKYDGKTYDDGIIPDGVFDNGQTVTQANNTIVNVGGMTYQEAYEKGFVEPTHLPQYNYRLGSFSTAVGDYWVVENSWVSLRQVALNFQFSPAFAAKLKMSNLGISLIGRDLFYLYNSLPNNINPASNSTTKTSVNREDGFVPPMTRYFGLTLKAGF</sequence>
<proteinExistence type="inferred from homology"/>
<comment type="similarity">
    <text evidence="7">Belongs to the TonB-dependent receptor family.</text>
</comment>
<dbReference type="NCBIfam" id="TIGR04056">
    <property type="entry name" value="OMP_RagA_SusC"/>
    <property type="match status" value="1"/>
</dbReference>
<dbReference type="OrthoDB" id="9768177at2"/>
<keyword evidence="11" id="KW-1185">Reference proteome</keyword>
<accession>A0A1G9L2L8</accession>
<evidence type="ECO:0000259" key="9">
    <source>
        <dbReference type="Pfam" id="PF07715"/>
    </source>
</evidence>
<reference evidence="11" key="1">
    <citation type="submission" date="2016-10" db="EMBL/GenBank/DDBJ databases">
        <authorList>
            <person name="Varghese N."/>
            <person name="Submissions S."/>
        </authorList>
    </citation>
    <scope>NUCLEOTIDE SEQUENCE [LARGE SCALE GENOMIC DNA]</scope>
    <source>
        <strain evidence="11">DSM 19110</strain>
    </source>
</reference>
<dbReference type="Gene3D" id="2.40.170.20">
    <property type="entry name" value="TonB-dependent receptor, beta-barrel domain"/>
    <property type="match status" value="1"/>
</dbReference>
<dbReference type="EMBL" id="FNGY01000001">
    <property type="protein sequence ID" value="SDL56248.1"/>
    <property type="molecule type" value="Genomic_DNA"/>
</dbReference>
<dbReference type="Pfam" id="PF07715">
    <property type="entry name" value="Plug"/>
    <property type="match status" value="1"/>
</dbReference>
<dbReference type="InterPro" id="IPR012910">
    <property type="entry name" value="Plug_dom"/>
</dbReference>
<comment type="subcellular location">
    <subcellularLocation>
        <location evidence="1 7">Cell outer membrane</location>
        <topology evidence="1 7">Multi-pass membrane protein</topology>
    </subcellularLocation>
</comment>
<dbReference type="InterPro" id="IPR023997">
    <property type="entry name" value="TonB-dep_OMP_SusC/RagA_CS"/>
</dbReference>
<dbReference type="Proteomes" id="UP000183200">
    <property type="component" value="Unassembled WGS sequence"/>
</dbReference>
<feature type="chain" id="PRO_5010183330" evidence="8">
    <location>
        <begin position="24"/>
        <end position="1134"/>
    </location>
</feature>
<dbReference type="Gene3D" id="2.170.130.10">
    <property type="entry name" value="TonB-dependent receptor, plug domain"/>
    <property type="match status" value="1"/>
</dbReference>
<keyword evidence="8" id="KW-0732">Signal</keyword>
<evidence type="ECO:0000256" key="5">
    <source>
        <dbReference type="ARBA" id="ARBA00023136"/>
    </source>
</evidence>